<dbReference type="AlphaFoldDB" id="A0A060RIP2"/>
<dbReference type="NCBIfam" id="TIGR02185">
    <property type="entry name" value="Trep_Strep"/>
    <property type="match status" value="1"/>
</dbReference>
<evidence type="ECO:0000313" key="3">
    <source>
        <dbReference type="Proteomes" id="UP000027584"/>
    </source>
</evidence>
<feature type="transmembrane region" description="Helical" evidence="1">
    <location>
        <begin position="12"/>
        <end position="32"/>
    </location>
</feature>
<protein>
    <submittedName>
        <fullName evidence="2">Putative ABC transporter, permease protein</fullName>
    </submittedName>
</protein>
<accession>A0A060RIP2</accession>
<evidence type="ECO:0000313" key="2">
    <source>
        <dbReference type="EMBL" id="CDO18829.1"/>
    </source>
</evidence>
<sequence length="194" mass="21599">MKTKDIITTGIYTALYFVFLCLGTLLSVFLAYSANMKYAPAFIALLAGTVYMLLIAKTKKFGCLILMSAVISVFFFMSGHFAFSFLPNLICGILADVIAKFGKYENKLYNLISYIVFSFGNLGPVIMMWVVRDAYIEHLVAIGKDTSYINEVMVNFDFSNVAWLSLTIIIGGLLGGLFGQYMLKKHFTKAGMVE</sequence>
<comment type="caution">
    <text evidence="2">The sequence shown here is derived from an EMBL/GenBank/DDBJ whole genome shotgun (WGS) entry which is preliminary data.</text>
</comment>
<evidence type="ECO:0000256" key="1">
    <source>
        <dbReference type="SAM" id="Phobius"/>
    </source>
</evidence>
<proteinExistence type="predicted"/>
<dbReference type="Pfam" id="PF09605">
    <property type="entry name" value="Trep_Strep"/>
    <property type="match status" value="1"/>
</dbReference>
<dbReference type="EMBL" id="CCBC010000205">
    <property type="protein sequence ID" value="CDO18829.1"/>
    <property type="molecule type" value="Genomic_DNA"/>
</dbReference>
<keyword evidence="1" id="KW-0472">Membrane</keyword>
<keyword evidence="1" id="KW-1133">Transmembrane helix</keyword>
<feature type="transmembrane region" description="Helical" evidence="1">
    <location>
        <begin position="61"/>
        <end position="77"/>
    </location>
</feature>
<organism evidence="2 3">
    <name type="scientific">Streptococcus gallolyticus</name>
    <dbReference type="NCBI Taxonomy" id="315405"/>
    <lineage>
        <taxon>Bacteria</taxon>
        <taxon>Bacillati</taxon>
        <taxon>Bacillota</taxon>
        <taxon>Bacilli</taxon>
        <taxon>Lactobacillales</taxon>
        <taxon>Streptococcaceae</taxon>
        <taxon>Streptococcus</taxon>
    </lineage>
</organism>
<gene>
    <name evidence="2" type="ORF">BN963_SGAL_02036</name>
</gene>
<reference evidence="2 3" key="1">
    <citation type="submission" date="2014-02" db="EMBL/GenBank/DDBJ databases">
        <authorList>
            <person name="Manrique M."/>
        </authorList>
    </citation>
    <scope>NUCLEOTIDE SEQUENCE [LARGE SCALE GENOMIC DNA]</scope>
    <source>
        <strain evidence="2 3">LMG17956</strain>
    </source>
</reference>
<reference evidence="2 3" key="2">
    <citation type="submission" date="2014-05" db="EMBL/GenBank/DDBJ databases">
        <title>Genome sequence of Streptococcus gallolyticus.</title>
        <authorList>
            <person name="Del Campo R."/>
        </authorList>
    </citation>
    <scope>NUCLEOTIDE SEQUENCE [LARGE SCALE GENOMIC DNA]</scope>
    <source>
        <strain evidence="2 3">LMG17956</strain>
    </source>
</reference>
<dbReference type="InterPro" id="IPR011733">
    <property type="entry name" value="CHP02185_IM"/>
</dbReference>
<name>A0A060RIP2_9STRE</name>
<feature type="transmembrane region" description="Helical" evidence="1">
    <location>
        <begin position="38"/>
        <end position="54"/>
    </location>
</feature>
<feature type="transmembrane region" description="Helical" evidence="1">
    <location>
        <begin position="161"/>
        <end position="183"/>
    </location>
</feature>
<dbReference type="Proteomes" id="UP000027584">
    <property type="component" value="Unassembled WGS sequence"/>
</dbReference>
<feature type="transmembrane region" description="Helical" evidence="1">
    <location>
        <begin position="111"/>
        <end position="131"/>
    </location>
</feature>
<keyword evidence="1" id="KW-0812">Transmembrane</keyword>